<keyword evidence="2" id="KW-1185">Reference proteome</keyword>
<name>G0NLK7_CAEBE</name>
<dbReference type="InParanoid" id="G0NLK7"/>
<dbReference type="HOGENOM" id="CLU_3425174_0_0_1"/>
<gene>
    <name evidence="1" type="ORF">CAEBREN_29809</name>
</gene>
<evidence type="ECO:0000313" key="2">
    <source>
        <dbReference type="Proteomes" id="UP000008068"/>
    </source>
</evidence>
<evidence type="ECO:0000313" key="1">
    <source>
        <dbReference type="EMBL" id="EGT33369.1"/>
    </source>
</evidence>
<dbReference type="AlphaFoldDB" id="G0NLK7"/>
<dbReference type="Proteomes" id="UP000008068">
    <property type="component" value="Unassembled WGS sequence"/>
</dbReference>
<protein>
    <submittedName>
        <fullName evidence="1">Uncharacterized protein</fullName>
    </submittedName>
</protein>
<proteinExistence type="predicted"/>
<reference evidence="2" key="1">
    <citation type="submission" date="2011-07" db="EMBL/GenBank/DDBJ databases">
        <authorList>
            <consortium name="Caenorhabditis brenneri Sequencing and Analysis Consortium"/>
            <person name="Wilson R.K."/>
        </authorList>
    </citation>
    <scope>NUCLEOTIDE SEQUENCE [LARGE SCALE GENOMIC DNA]</scope>
    <source>
        <strain evidence="2">PB2801</strain>
    </source>
</reference>
<sequence>MDTILDLPHEYVAYETPRTFKG</sequence>
<organism evidence="2">
    <name type="scientific">Caenorhabditis brenneri</name>
    <name type="common">Nematode worm</name>
    <dbReference type="NCBI Taxonomy" id="135651"/>
    <lineage>
        <taxon>Eukaryota</taxon>
        <taxon>Metazoa</taxon>
        <taxon>Ecdysozoa</taxon>
        <taxon>Nematoda</taxon>
        <taxon>Chromadorea</taxon>
        <taxon>Rhabditida</taxon>
        <taxon>Rhabditina</taxon>
        <taxon>Rhabditomorpha</taxon>
        <taxon>Rhabditoidea</taxon>
        <taxon>Rhabditidae</taxon>
        <taxon>Peloderinae</taxon>
        <taxon>Caenorhabditis</taxon>
    </lineage>
</organism>
<dbReference type="EMBL" id="GL379905">
    <property type="protein sequence ID" value="EGT33369.1"/>
    <property type="molecule type" value="Genomic_DNA"/>
</dbReference>
<accession>G0NLK7</accession>